<dbReference type="KEGG" id="bok:DM82_5664"/>
<accession>A0AAI8FRC7</accession>
<evidence type="ECO:0000313" key="3">
    <source>
        <dbReference type="Proteomes" id="UP000029424"/>
    </source>
</evidence>
<gene>
    <name evidence="2" type="ORF">DM82_5664</name>
</gene>
<dbReference type="AlphaFoldDB" id="A0AAI8FRC7"/>
<organism evidence="2 3">
    <name type="scientific">Burkholderia oklahomensis</name>
    <dbReference type="NCBI Taxonomy" id="342113"/>
    <lineage>
        <taxon>Bacteria</taxon>
        <taxon>Pseudomonadati</taxon>
        <taxon>Pseudomonadota</taxon>
        <taxon>Betaproteobacteria</taxon>
        <taxon>Burkholderiales</taxon>
        <taxon>Burkholderiaceae</taxon>
        <taxon>Burkholderia</taxon>
        <taxon>pseudomallei group</taxon>
    </lineage>
</organism>
<reference evidence="2 3" key="1">
    <citation type="submission" date="2014-06" db="EMBL/GenBank/DDBJ databases">
        <authorList>
            <person name="Bishop-Lilly K.A."/>
            <person name="Broomall S.M."/>
            <person name="Chain P.S."/>
            <person name="Chertkov O."/>
            <person name="Coyne S.R."/>
            <person name="Daligault H.E."/>
            <person name="Davenport K.W."/>
            <person name="Erkkila T."/>
            <person name="Frey K.G."/>
            <person name="Gibbons H.S."/>
            <person name="Gu W."/>
            <person name="Jaissle J."/>
            <person name="Johnson S.L."/>
            <person name="Koroleva G.I."/>
            <person name="Ladner J.T."/>
            <person name="Lo C.-C."/>
            <person name="Minogue T.D."/>
            <person name="Munk C."/>
            <person name="Palacios G.F."/>
            <person name="Redden C.L."/>
            <person name="Rosenzweig C.N."/>
            <person name="Scholz M.B."/>
            <person name="Teshima H."/>
            <person name="Xu Y."/>
        </authorList>
    </citation>
    <scope>NUCLEOTIDE SEQUENCE [LARGE SCALE GENOMIC DNA]</scope>
    <source>
        <strain evidence="2 3">EO147</strain>
    </source>
</reference>
<evidence type="ECO:0000313" key="2">
    <source>
        <dbReference type="EMBL" id="AIO69807.1"/>
    </source>
</evidence>
<protein>
    <submittedName>
        <fullName evidence="2">Uncharacterized protein</fullName>
    </submittedName>
</protein>
<proteinExistence type="predicted"/>
<dbReference type="Proteomes" id="UP000029424">
    <property type="component" value="Chromosome 2"/>
</dbReference>
<sequence length="264" mass="29067">MDVHLWSGVRPIVVPDAQSRIRRLVPLDRVEVFEDRIRPGGRGSSAMPVAPDLIRRHGLHEMTMTATLVSAAGAVQAGSAAELEGHARHGKPWPGATACRACDCTGPVDRPAESGEEARQRVMEPGARRESSADATRGRCVHAHDGMAARAKGREPRAGGWRSMRGCWCRFRDARNARWTGCHTGDAAMHGHPARSDAERFRARRAACRGVRRTSGDAPRRRFFIARPVACAARRRTPDPSRRACSCARRCVRRRRAARSCSND</sequence>
<feature type="region of interest" description="Disordered" evidence="1">
    <location>
        <begin position="108"/>
        <end position="139"/>
    </location>
</feature>
<keyword evidence="3" id="KW-1185">Reference proteome</keyword>
<dbReference type="EMBL" id="CP008727">
    <property type="protein sequence ID" value="AIO69807.1"/>
    <property type="molecule type" value="Genomic_DNA"/>
</dbReference>
<feature type="compositionally biased region" description="Basic and acidic residues" evidence="1">
    <location>
        <begin position="110"/>
        <end position="132"/>
    </location>
</feature>
<name>A0AAI8FRC7_9BURK</name>
<evidence type="ECO:0000256" key="1">
    <source>
        <dbReference type="SAM" id="MobiDB-lite"/>
    </source>
</evidence>